<evidence type="ECO:0000256" key="13">
    <source>
        <dbReference type="PIRSR" id="PIRSR000808-1"/>
    </source>
</evidence>
<dbReference type="EC" id="2.7.7.12" evidence="4 12"/>
<feature type="binding site" evidence="14">
    <location>
        <position position="31"/>
    </location>
    <ligand>
        <name>Zn(2+)</name>
        <dbReference type="ChEBI" id="CHEBI:29105"/>
    </ligand>
</feature>
<dbReference type="GO" id="GO:0005737">
    <property type="term" value="C:cytoplasm"/>
    <property type="evidence" value="ECO:0007669"/>
    <property type="project" value="TreeGrafter"/>
</dbReference>
<dbReference type="InterPro" id="IPR005849">
    <property type="entry name" value="GalP_Utransf_N"/>
</dbReference>
<evidence type="ECO:0000256" key="11">
    <source>
        <dbReference type="ARBA" id="ARBA00023277"/>
    </source>
</evidence>
<evidence type="ECO:0000256" key="15">
    <source>
        <dbReference type="RuleBase" id="RU000506"/>
    </source>
</evidence>
<reference evidence="18 19" key="1">
    <citation type="submission" date="2017-07" db="EMBL/GenBank/DDBJ databases">
        <title>Fictibacillus sp. nov. GDSW-R2A3 Genome sequencing and assembly.</title>
        <authorList>
            <person name="Mayilraj S."/>
        </authorList>
    </citation>
    <scope>NUCLEOTIDE SEQUENCE [LARGE SCALE GENOMIC DNA]</scope>
    <source>
        <strain evidence="18 19">GDSW-R2A3</strain>
    </source>
</reference>
<dbReference type="InterPro" id="IPR019779">
    <property type="entry name" value="GalP_UDPtransf1_His-AS"/>
</dbReference>
<evidence type="ECO:0000256" key="5">
    <source>
        <dbReference type="ARBA" id="ARBA00016340"/>
    </source>
</evidence>
<evidence type="ECO:0000256" key="6">
    <source>
        <dbReference type="ARBA" id="ARBA00022679"/>
    </source>
</evidence>
<keyword evidence="7 15" id="KW-0548">Nucleotidyltransferase</keyword>
<dbReference type="GO" id="GO:0033499">
    <property type="term" value="P:galactose catabolic process via UDP-galactose, Leloir pathway"/>
    <property type="evidence" value="ECO:0007669"/>
    <property type="project" value="TreeGrafter"/>
</dbReference>
<dbReference type="PANTHER" id="PTHR11943">
    <property type="entry name" value="GALACTOSE-1-PHOSPHATE URIDYLYLTRANSFERASE"/>
    <property type="match status" value="1"/>
</dbReference>
<protein>
    <recommendedName>
        <fullName evidence="5 12">Galactose-1-phosphate uridylyltransferase</fullName>
        <ecNumber evidence="4 12">2.7.7.12</ecNumber>
    </recommendedName>
</protein>
<keyword evidence="10 15" id="KW-0299">Galactose metabolism</keyword>
<name>A0A235F8T2_9BACL</name>
<comment type="pathway">
    <text evidence="2 15">Carbohydrate metabolism; galactose metabolism.</text>
</comment>
<evidence type="ECO:0000259" key="16">
    <source>
        <dbReference type="Pfam" id="PF01087"/>
    </source>
</evidence>
<dbReference type="GO" id="GO:0008270">
    <property type="term" value="F:zinc ion binding"/>
    <property type="evidence" value="ECO:0007669"/>
    <property type="project" value="InterPro"/>
</dbReference>
<organism evidence="18 19">
    <name type="scientific">Fictibacillus aquaticus</name>
    <dbReference type="NCBI Taxonomy" id="2021314"/>
    <lineage>
        <taxon>Bacteria</taxon>
        <taxon>Bacillati</taxon>
        <taxon>Bacillota</taxon>
        <taxon>Bacilli</taxon>
        <taxon>Bacillales</taxon>
        <taxon>Fictibacillaceae</taxon>
        <taxon>Fictibacillus</taxon>
    </lineage>
</organism>
<evidence type="ECO:0000256" key="2">
    <source>
        <dbReference type="ARBA" id="ARBA00004947"/>
    </source>
</evidence>
<evidence type="ECO:0000256" key="8">
    <source>
        <dbReference type="ARBA" id="ARBA00022723"/>
    </source>
</evidence>
<dbReference type="GO" id="GO:0008108">
    <property type="term" value="F:UDP-glucose:hexose-1-phosphate uridylyltransferase activity"/>
    <property type="evidence" value="ECO:0007669"/>
    <property type="project" value="UniProtKB-UniRule"/>
</dbReference>
<dbReference type="EMBL" id="NOII01000003">
    <property type="protein sequence ID" value="OYD57484.1"/>
    <property type="molecule type" value="Genomic_DNA"/>
</dbReference>
<evidence type="ECO:0000256" key="7">
    <source>
        <dbReference type="ARBA" id="ARBA00022695"/>
    </source>
</evidence>
<feature type="binding site" evidence="14">
    <location>
        <position position="34"/>
    </location>
    <ligand>
        <name>Zn(2+)</name>
        <dbReference type="ChEBI" id="CHEBI:29105"/>
    </ligand>
</feature>
<evidence type="ECO:0000256" key="4">
    <source>
        <dbReference type="ARBA" id="ARBA00012384"/>
    </source>
</evidence>
<dbReference type="NCBIfam" id="TIGR00209">
    <property type="entry name" value="galT_1"/>
    <property type="match status" value="1"/>
</dbReference>
<comment type="similarity">
    <text evidence="3 15">Belongs to the galactose-1-phosphate uridylyltransferase type 1 family.</text>
</comment>
<accession>A0A235F8T2</accession>
<dbReference type="Proteomes" id="UP000215059">
    <property type="component" value="Unassembled WGS sequence"/>
</dbReference>
<dbReference type="PROSITE" id="PS00117">
    <property type="entry name" value="GAL_P_UDP_TRANSF_I"/>
    <property type="match status" value="1"/>
</dbReference>
<comment type="cofactor">
    <cofactor evidence="14">
        <name>Zn(2+)</name>
        <dbReference type="ChEBI" id="CHEBI:29105"/>
    </cofactor>
    <text evidence="14">Binds 1 zinc ion per subunit.</text>
</comment>
<dbReference type="RefSeq" id="WP_094252834.1">
    <property type="nucleotide sequence ID" value="NZ_JBHLXL010000001.1"/>
</dbReference>
<dbReference type="OrthoDB" id="9769064at2"/>
<comment type="catalytic activity">
    <reaction evidence="1 15">
        <text>alpha-D-galactose 1-phosphate + UDP-alpha-D-glucose = alpha-D-glucose 1-phosphate + UDP-alpha-D-galactose</text>
        <dbReference type="Rhea" id="RHEA:13989"/>
        <dbReference type="ChEBI" id="CHEBI:58336"/>
        <dbReference type="ChEBI" id="CHEBI:58601"/>
        <dbReference type="ChEBI" id="CHEBI:58885"/>
        <dbReference type="ChEBI" id="CHEBI:66914"/>
        <dbReference type="EC" id="2.7.7.12"/>
    </reaction>
</comment>
<feature type="active site" description="Tele-UMP-histidine intermediate" evidence="13">
    <location>
        <position position="142"/>
    </location>
</feature>
<gene>
    <name evidence="18" type="primary">galT</name>
    <name evidence="18" type="ORF">CGZ90_12465</name>
</gene>
<keyword evidence="9 14" id="KW-0862">Zinc</keyword>
<evidence type="ECO:0000259" key="17">
    <source>
        <dbReference type="Pfam" id="PF02744"/>
    </source>
</evidence>
<proteinExistence type="inferred from homology"/>
<evidence type="ECO:0000256" key="3">
    <source>
        <dbReference type="ARBA" id="ARBA00010951"/>
    </source>
</evidence>
<evidence type="ECO:0000313" key="18">
    <source>
        <dbReference type="EMBL" id="OYD57484.1"/>
    </source>
</evidence>
<dbReference type="InterPro" id="IPR036265">
    <property type="entry name" value="HIT-like_sf"/>
</dbReference>
<dbReference type="InterPro" id="IPR005850">
    <property type="entry name" value="GalP_Utransf_C"/>
</dbReference>
<dbReference type="AlphaFoldDB" id="A0A235F8T2"/>
<feature type="domain" description="Galactose-1-phosphate uridyl transferase C-terminal" evidence="17">
    <location>
        <begin position="159"/>
        <end position="282"/>
    </location>
</feature>
<feature type="binding site" evidence="14">
    <location>
        <position position="140"/>
    </location>
    <ligand>
        <name>Zn(2+)</name>
        <dbReference type="ChEBI" id="CHEBI:29105"/>
    </ligand>
</feature>
<keyword evidence="11 15" id="KW-0119">Carbohydrate metabolism</keyword>
<keyword evidence="19" id="KW-1185">Reference proteome</keyword>
<keyword evidence="8 14" id="KW-0479">Metal-binding</keyword>
<evidence type="ECO:0000256" key="1">
    <source>
        <dbReference type="ARBA" id="ARBA00001107"/>
    </source>
</evidence>
<dbReference type="Pfam" id="PF02744">
    <property type="entry name" value="GalP_UDP_tr_C"/>
    <property type="match status" value="1"/>
</dbReference>
<dbReference type="Pfam" id="PF01087">
    <property type="entry name" value="GalP_UDP_transf"/>
    <property type="match status" value="1"/>
</dbReference>
<feature type="domain" description="Galactose-1-phosphate uridyl transferase N-terminal" evidence="16">
    <location>
        <begin position="4"/>
        <end position="152"/>
    </location>
</feature>
<evidence type="ECO:0000256" key="14">
    <source>
        <dbReference type="PIRSR" id="PIRSR000808-3"/>
    </source>
</evidence>
<dbReference type="Gene3D" id="3.30.428.10">
    <property type="entry name" value="HIT-like"/>
    <property type="match status" value="2"/>
</dbReference>
<evidence type="ECO:0000313" key="19">
    <source>
        <dbReference type="Proteomes" id="UP000215059"/>
    </source>
</evidence>
<sequence>MAELRYNPLLKDWTMVAASRAKRPHMPKDFCPFCPESGKVPADYDVHLYTNDFPVLSPQPPEPDQVGGGLYKTKEAYGKCEVVLYSPGHHDTIPDLSRPHMKKLVDLWTESFAKLDADPNHEYVMTFENRGEEVGVTMPHPHGQIYAYPFIPLKVRTELDSCREYYADNGRNLFDDMVKEEKRFGERVIAETEHFIAFIPFFTDYPYGVFIVAKDKKTALTEFDELEKEELGMLIQDVVGGMDRIYDRPFPYMMTMHPRPSNNDEQYDEFYRFHIEFYPPLRAKDRLKFNSSSETGGWAAANPTKVEDNAAILRQCTEEYRAEKDVEQHERTAAD</sequence>
<evidence type="ECO:0000256" key="10">
    <source>
        <dbReference type="ARBA" id="ARBA00023144"/>
    </source>
</evidence>
<dbReference type="PANTHER" id="PTHR11943:SF1">
    <property type="entry name" value="GALACTOSE-1-PHOSPHATE URIDYLYLTRANSFERASE"/>
    <property type="match status" value="1"/>
</dbReference>
<evidence type="ECO:0000256" key="12">
    <source>
        <dbReference type="NCBIfam" id="TIGR00209"/>
    </source>
</evidence>
<keyword evidence="6 15" id="KW-0808">Transferase</keyword>
<evidence type="ECO:0000256" key="9">
    <source>
        <dbReference type="ARBA" id="ARBA00022833"/>
    </source>
</evidence>
<dbReference type="UniPathway" id="UPA00214"/>
<comment type="caution">
    <text evidence="18">The sequence shown here is derived from an EMBL/GenBank/DDBJ whole genome shotgun (WGS) entry which is preliminary data.</text>
</comment>
<dbReference type="PIRSF" id="PIRSF000808">
    <property type="entry name" value="GalT"/>
    <property type="match status" value="1"/>
</dbReference>
<dbReference type="InterPro" id="IPR001937">
    <property type="entry name" value="GalP_UDPtransf1"/>
</dbReference>
<dbReference type="SUPFAM" id="SSF54197">
    <property type="entry name" value="HIT-like"/>
    <property type="match status" value="2"/>
</dbReference>
<feature type="binding site" evidence="14">
    <location>
        <position position="89"/>
    </location>
    <ligand>
        <name>Zn(2+)</name>
        <dbReference type="ChEBI" id="CHEBI:29105"/>
    </ligand>
</feature>